<evidence type="ECO:0000313" key="3">
    <source>
        <dbReference type="Proteomes" id="UP001342826"/>
    </source>
</evidence>
<evidence type="ECO:0000256" key="1">
    <source>
        <dbReference type="SAM" id="Phobius"/>
    </source>
</evidence>
<dbReference type="EMBL" id="JARTFS010000006">
    <property type="protein sequence ID" value="MED4401730.1"/>
    <property type="molecule type" value="Genomic_DNA"/>
</dbReference>
<keyword evidence="1" id="KW-0812">Transmembrane</keyword>
<dbReference type="RefSeq" id="WP_066231433.1">
    <property type="nucleotide sequence ID" value="NZ_JARTFQ010000006.1"/>
</dbReference>
<dbReference type="Proteomes" id="UP001342826">
    <property type="component" value="Unassembled WGS sequence"/>
</dbReference>
<feature type="transmembrane region" description="Helical" evidence="1">
    <location>
        <begin position="5"/>
        <end position="25"/>
    </location>
</feature>
<name>A0ABU6NX95_9BACI</name>
<gene>
    <name evidence="2" type="ORF">P9271_10420</name>
</gene>
<proteinExistence type="predicted"/>
<keyword evidence="3" id="KW-1185">Reference proteome</keyword>
<feature type="transmembrane region" description="Helical" evidence="1">
    <location>
        <begin position="31"/>
        <end position="53"/>
    </location>
</feature>
<keyword evidence="1" id="KW-0472">Membrane</keyword>
<keyword evidence="1" id="KW-1133">Transmembrane helix</keyword>
<dbReference type="GeneID" id="301141818"/>
<protein>
    <submittedName>
        <fullName evidence="2">Uncharacterized protein</fullName>
    </submittedName>
</protein>
<evidence type="ECO:0000313" key="2">
    <source>
        <dbReference type="EMBL" id="MED4401730.1"/>
    </source>
</evidence>
<feature type="transmembrane region" description="Helical" evidence="1">
    <location>
        <begin position="60"/>
        <end position="80"/>
    </location>
</feature>
<organism evidence="2 3">
    <name type="scientific">Metabacillus fastidiosus</name>
    <dbReference type="NCBI Taxonomy" id="1458"/>
    <lineage>
        <taxon>Bacteria</taxon>
        <taxon>Bacillati</taxon>
        <taxon>Bacillota</taxon>
        <taxon>Bacilli</taxon>
        <taxon>Bacillales</taxon>
        <taxon>Bacillaceae</taxon>
        <taxon>Metabacillus</taxon>
    </lineage>
</organism>
<comment type="caution">
    <text evidence="2">The sequence shown here is derived from an EMBL/GenBank/DDBJ whole genome shotgun (WGS) entry which is preliminary data.</text>
</comment>
<accession>A0ABU6NX95</accession>
<sequence length="82" mass="9519">MKQNLYLVLIFHSFIWSSFLFVDWLSEKDSLFAKAILLSLFMYVAYLIAIQLIKFRKIAALMTISSTVLFLGGKQLFTIFSI</sequence>
<reference evidence="2 3" key="1">
    <citation type="submission" date="2023-03" db="EMBL/GenBank/DDBJ databases">
        <title>Bacillus Genome Sequencing.</title>
        <authorList>
            <person name="Dunlap C."/>
        </authorList>
    </citation>
    <scope>NUCLEOTIDE SEQUENCE [LARGE SCALE GENOMIC DNA]</scope>
    <source>
        <strain evidence="2 3">NRS-1717</strain>
    </source>
</reference>